<feature type="compositionally biased region" description="Low complexity" evidence="1">
    <location>
        <begin position="411"/>
        <end position="454"/>
    </location>
</feature>
<name>A0A086YZN1_9BIFI</name>
<dbReference type="eggNOG" id="COG3170">
    <property type="taxonomic scope" value="Bacteria"/>
</dbReference>
<gene>
    <name evidence="2" type="ORF">BACT_0431</name>
</gene>
<dbReference type="STRING" id="1437605.AB656_00780"/>
<dbReference type="KEGG" id="bact:AB656_00780"/>
<comment type="caution">
    <text evidence="2">The sequence shown here is derived from an EMBL/GenBank/DDBJ whole genome shotgun (WGS) entry which is preliminary data.</text>
</comment>
<dbReference type="OrthoDB" id="3480096at2"/>
<protein>
    <recommendedName>
        <fullName evidence="4">DivIVA domain-containing protein</fullName>
    </recommendedName>
</protein>
<evidence type="ECO:0008006" key="4">
    <source>
        <dbReference type="Google" id="ProtNLM"/>
    </source>
</evidence>
<accession>A0A086YZN1</accession>
<sequence>MAQEPESNRSDAMIARAGKHKWGYDTAQVDAFLARAHELYESDVPKLTQRDIGNVSFDLCKDGYIISQVDAALARLGKAVSDRCVSWQISQYGQRRWLEEATQLQQKLAVHALRAEGERFAPGRDGEPAYDRKQVDRLVDQVVAKTASQLGLESADPEEESKLVDITADRVSNVIFTQRKSKHGYDERQVDYYLVRAVELLQELESYIRLGVGENLAAPKAATAHRPVETEPAADVEAGEETATLFPIEDAGAAETIVGMAPLPQEGPAPADRSARRSGSSEPVGLPVVEGASSEDKDDQFDQLHEAEQAIFEQPDAAGPAVPVPPAPAPVRSAAPVPAPARSEASTAAGQVHRTPASSARPAPAVPGQQPQPAPSNPARPSAQSVPAPQSGVRQRPAAVTVEPAAPPVPAASAASAAPAAQSSSSLAALAKAAPAASASATARPATTPVAPAVSPLPPSRPVSQAAPLEETTSFNPLTDWDDDTDFGQPDSDETSPGPETDAPASAPGPSPAPAPAPKAPKQDRPRTPSPEESLFDVRLPEVDMDIPDISFPSIDGRDQQDDTKR</sequence>
<evidence type="ECO:0000256" key="1">
    <source>
        <dbReference type="SAM" id="MobiDB-lite"/>
    </source>
</evidence>
<feature type="compositionally biased region" description="Pro residues" evidence="1">
    <location>
        <begin position="507"/>
        <end position="519"/>
    </location>
</feature>
<dbReference type="InterPro" id="IPR019932">
    <property type="entry name" value="CHP03543"/>
</dbReference>
<proteinExistence type="predicted"/>
<dbReference type="Proteomes" id="UP000029015">
    <property type="component" value="Unassembled WGS sequence"/>
</dbReference>
<feature type="compositionally biased region" description="Acidic residues" evidence="1">
    <location>
        <begin position="480"/>
        <end position="494"/>
    </location>
</feature>
<evidence type="ECO:0000313" key="2">
    <source>
        <dbReference type="EMBL" id="KFI39731.1"/>
    </source>
</evidence>
<dbReference type="PATRIC" id="fig|1437605.7.peg.156"/>
<keyword evidence="3" id="KW-1185">Reference proteome</keyword>
<dbReference type="EMBL" id="JGYK01000001">
    <property type="protein sequence ID" value="KFI39731.1"/>
    <property type="molecule type" value="Genomic_DNA"/>
</dbReference>
<reference evidence="2 3" key="1">
    <citation type="submission" date="2014-03" db="EMBL/GenBank/DDBJ databases">
        <title>Genomics of Bifidobacteria.</title>
        <authorList>
            <person name="Ventura M."/>
            <person name="Milani C."/>
            <person name="Lugli G.A."/>
        </authorList>
    </citation>
    <scope>NUCLEOTIDE SEQUENCE [LARGE SCALE GENOMIC DNA]</scope>
    <source>
        <strain evidence="2 3">DSM 22766</strain>
    </source>
</reference>
<organism evidence="2 3">
    <name type="scientific">Bifidobacterium actinocoloniiforme DSM 22766</name>
    <dbReference type="NCBI Taxonomy" id="1437605"/>
    <lineage>
        <taxon>Bacteria</taxon>
        <taxon>Bacillati</taxon>
        <taxon>Actinomycetota</taxon>
        <taxon>Actinomycetes</taxon>
        <taxon>Bifidobacteriales</taxon>
        <taxon>Bifidobacteriaceae</taxon>
        <taxon>Bifidobacterium</taxon>
    </lineage>
</organism>
<feature type="compositionally biased region" description="Basic and acidic residues" evidence="1">
    <location>
        <begin position="556"/>
        <end position="566"/>
    </location>
</feature>
<dbReference type="RefSeq" id="WP_033503867.1">
    <property type="nucleotide sequence ID" value="NZ_CP011786.1"/>
</dbReference>
<feature type="region of interest" description="Disordered" evidence="1">
    <location>
        <begin position="261"/>
        <end position="300"/>
    </location>
</feature>
<feature type="region of interest" description="Disordered" evidence="1">
    <location>
        <begin position="317"/>
        <end position="566"/>
    </location>
</feature>
<dbReference type="AlphaFoldDB" id="A0A086YZN1"/>
<dbReference type="NCBIfam" id="TIGR03543">
    <property type="entry name" value="divI1A_rptt_fam"/>
    <property type="match status" value="1"/>
</dbReference>
<feature type="compositionally biased region" description="Low complexity" evidence="1">
    <location>
        <begin position="356"/>
        <end position="369"/>
    </location>
</feature>
<evidence type="ECO:0000313" key="3">
    <source>
        <dbReference type="Proteomes" id="UP000029015"/>
    </source>
</evidence>